<evidence type="ECO:0000313" key="1">
    <source>
        <dbReference type="EMBL" id="GLW72111.1"/>
    </source>
</evidence>
<dbReference type="Proteomes" id="UP001165041">
    <property type="component" value="Unassembled WGS sequence"/>
</dbReference>
<reference evidence="1" key="1">
    <citation type="submission" date="2023-02" db="EMBL/GenBank/DDBJ databases">
        <title>Kitasatospora phosalacinea NBRC 14627.</title>
        <authorList>
            <person name="Ichikawa N."/>
            <person name="Sato H."/>
            <person name="Tonouchi N."/>
        </authorList>
    </citation>
    <scope>NUCLEOTIDE SEQUENCE</scope>
    <source>
        <strain evidence="1">NBRC 14627</strain>
    </source>
</reference>
<evidence type="ECO:0000313" key="2">
    <source>
        <dbReference type="Proteomes" id="UP001165041"/>
    </source>
</evidence>
<sequence>MRNIPVDTTGATAMLGVVRDKVKDFQTGEIAVDKETGAKLLVADVMFVLDGRAEMISVTIPETGLAKGTTPGALVAFTRLVATPWENNFNGQARHGIAFRASAITAKAA</sequence>
<dbReference type="AlphaFoldDB" id="A0A9W6QBT8"/>
<gene>
    <name evidence="1" type="ORF">Kpho02_44100</name>
</gene>
<evidence type="ECO:0008006" key="3">
    <source>
        <dbReference type="Google" id="ProtNLM"/>
    </source>
</evidence>
<dbReference type="EMBL" id="BSSA01000015">
    <property type="protein sequence ID" value="GLW72111.1"/>
    <property type="molecule type" value="Genomic_DNA"/>
</dbReference>
<name>A0A9W6QBT8_9ACTN</name>
<accession>A0A9W6QBT8</accession>
<protein>
    <recommendedName>
        <fullName evidence="3">Regulatory protein</fullName>
    </recommendedName>
</protein>
<dbReference type="RefSeq" id="WP_285737843.1">
    <property type="nucleotide sequence ID" value="NZ_BSSA01000015.1"/>
</dbReference>
<proteinExistence type="predicted"/>
<comment type="caution">
    <text evidence="1">The sequence shown here is derived from an EMBL/GenBank/DDBJ whole genome shotgun (WGS) entry which is preliminary data.</text>
</comment>
<organism evidence="1 2">
    <name type="scientific">Kitasatospora phosalacinea</name>
    <dbReference type="NCBI Taxonomy" id="2065"/>
    <lineage>
        <taxon>Bacteria</taxon>
        <taxon>Bacillati</taxon>
        <taxon>Actinomycetota</taxon>
        <taxon>Actinomycetes</taxon>
        <taxon>Kitasatosporales</taxon>
        <taxon>Streptomycetaceae</taxon>
        <taxon>Kitasatospora</taxon>
    </lineage>
</organism>